<evidence type="ECO:0000313" key="2">
    <source>
        <dbReference type="EMBL" id="KAK8175556.1"/>
    </source>
</evidence>
<reference evidence="2 3" key="1">
    <citation type="journal article" date="2022" name="G3 (Bethesda)">
        <title>Enemy or ally: a genomic approach to elucidate the lifestyle of Phyllosticta citrichinaensis.</title>
        <authorList>
            <person name="Buijs V.A."/>
            <person name="Groenewald J.Z."/>
            <person name="Haridas S."/>
            <person name="LaButti K.M."/>
            <person name="Lipzen A."/>
            <person name="Martin F.M."/>
            <person name="Barry K."/>
            <person name="Grigoriev I.V."/>
            <person name="Crous P.W."/>
            <person name="Seidl M.F."/>
        </authorList>
    </citation>
    <scope>NUCLEOTIDE SEQUENCE [LARGE SCALE GENOMIC DNA]</scope>
    <source>
        <strain evidence="2 3">CBS 129764</strain>
    </source>
</reference>
<proteinExistence type="predicted"/>
<keyword evidence="1" id="KW-0472">Membrane</keyword>
<dbReference type="EMBL" id="JBBWUH010000002">
    <property type="protein sequence ID" value="KAK8175556.1"/>
    <property type="molecule type" value="Genomic_DNA"/>
</dbReference>
<feature type="transmembrane region" description="Helical" evidence="1">
    <location>
        <begin position="12"/>
        <end position="29"/>
    </location>
</feature>
<gene>
    <name evidence="2" type="ORF">IWX90DRAFT_115408</name>
</gene>
<protein>
    <submittedName>
        <fullName evidence="2">Uncharacterized protein</fullName>
    </submittedName>
</protein>
<keyword evidence="3" id="KW-1185">Reference proteome</keyword>
<keyword evidence="1" id="KW-0812">Transmembrane</keyword>
<keyword evidence="1" id="KW-1133">Transmembrane helix</keyword>
<comment type="caution">
    <text evidence="2">The sequence shown here is derived from an EMBL/GenBank/DDBJ whole genome shotgun (WGS) entry which is preliminary data.</text>
</comment>
<evidence type="ECO:0000256" key="1">
    <source>
        <dbReference type="SAM" id="Phobius"/>
    </source>
</evidence>
<dbReference type="Proteomes" id="UP001456524">
    <property type="component" value="Unassembled WGS sequence"/>
</dbReference>
<accession>A0ABR1Y301</accession>
<sequence length="144" mass="16129">MPQPPPAISPAPVVTLFSFVLLAVFLFLFHQCTTPLRSSLRGAPAWETTVPVHCTYPSSSMRWPLSLQRGCWGLFTWSLHFSSLLAVTILSLSRFCSSVNLKGGWVQVKVGWDDVDHYTLGHHWATGRVWTVFGEAFCVILLPR</sequence>
<evidence type="ECO:0000313" key="3">
    <source>
        <dbReference type="Proteomes" id="UP001456524"/>
    </source>
</evidence>
<organism evidence="2 3">
    <name type="scientific">Phyllosticta citrichinensis</name>
    <dbReference type="NCBI Taxonomy" id="1130410"/>
    <lineage>
        <taxon>Eukaryota</taxon>
        <taxon>Fungi</taxon>
        <taxon>Dikarya</taxon>
        <taxon>Ascomycota</taxon>
        <taxon>Pezizomycotina</taxon>
        <taxon>Dothideomycetes</taxon>
        <taxon>Dothideomycetes incertae sedis</taxon>
        <taxon>Botryosphaeriales</taxon>
        <taxon>Phyllostictaceae</taxon>
        <taxon>Phyllosticta</taxon>
    </lineage>
</organism>
<feature type="transmembrane region" description="Helical" evidence="1">
    <location>
        <begin position="71"/>
        <end position="92"/>
    </location>
</feature>
<name>A0ABR1Y301_9PEZI</name>